<proteinExistence type="predicted"/>
<gene>
    <name evidence="1" type="ORF">A3B40_04585</name>
</gene>
<dbReference type="Proteomes" id="UP000178040">
    <property type="component" value="Unassembled WGS sequence"/>
</dbReference>
<comment type="caution">
    <text evidence="1">The sequence shown here is derived from an EMBL/GenBank/DDBJ whole genome shotgun (WGS) entry which is preliminary data.</text>
</comment>
<dbReference type="PANTHER" id="PTHR38471:SF2">
    <property type="entry name" value="FOUR HELIX BUNDLE PROTEIN"/>
    <property type="match status" value="1"/>
</dbReference>
<protein>
    <submittedName>
        <fullName evidence="1">Four helix bundle protein</fullName>
    </submittedName>
</protein>
<organism evidence="1 2">
    <name type="scientific">Candidatus Roizmanbacteria bacterium RIFCSPLOWO2_01_FULL_37_16</name>
    <dbReference type="NCBI Taxonomy" id="1802058"/>
    <lineage>
        <taxon>Bacteria</taxon>
        <taxon>Candidatus Roizmaniibacteriota</taxon>
    </lineage>
</organism>
<accession>A0A1F7ILE8</accession>
<dbReference type="InterPro" id="IPR036583">
    <property type="entry name" value="23S_rRNA_IVS_sf"/>
</dbReference>
<dbReference type="NCBIfam" id="TIGR02436">
    <property type="entry name" value="four helix bundle protein"/>
    <property type="match status" value="1"/>
</dbReference>
<dbReference type="EMBL" id="MGAI01000033">
    <property type="protein sequence ID" value="OGK44216.1"/>
    <property type="molecule type" value="Genomic_DNA"/>
</dbReference>
<dbReference type="AlphaFoldDB" id="A0A1F7ILE8"/>
<dbReference type="PANTHER" id="PTHR38471">
    <property type="entry name" value="FOUR HELIX BUNDLE PROTEIN"/>
    <property type="match status" value="1"/>
</dbReference>
<dbReference type="SUPFAM" id="SSF158446">
    <property type="entry name" value="IVS-encoded protein-like"/>
    <property type="match status" value="1"/>
</dbReference>
<name>A0A1F7ILE8_9BACT</name>
<reference evidence="1 2" key="1">
    <citation type="journal article" date="2016" name="Nat. Commun.">
        <title>Thousands of microbial genomes shed light on interconnected biogeochemical processes in an aquifer system.</title>
        <authorList>
            <person name="Anantharaman K."/>
            <person name="Brown C.T."/>
            <person name="Hug L.A."/>
            <person name="Sharon I."/>
            <person name="Castelle C.J."/>
            <person name="Probst A.J."/>
            <person name="Thomas B.C."/>
            <person name="Singh A."/>
            <person name="Wilkins M.J."/>
            <person name="Karaoz U."/>
            <person name="Brodie E.L."/>
            <person name="Williams K.H."/>
            <person name="Hubbard S.S."/>
            <person name="Banfield J.F."/>
        </authorList>
    </citation>
    <scope>NUCLEOTIDE SEQUENCE [LARGE SCALE GENOMIC DNA]</scope>
</reference>
<sequence>MYIKKQIRSFKDLDVYQLAYKSCIEIMIEIIPKLPGSEKYNLKDQLSRSCKAVPRLIAEGYAKRHQKFGFQKYLDDARGESNETLVSLEQVKDIYNINPDLCIRLIDTYDKISRQLYNLAKAWSNLKK</sequence>
<dbReference type="Gene3D" id="1.20.1440.60">
    <property type="entry name" value="23S rRNA-intervening sequence"/>
    <property type="match status" value="1"/>
</dbReference>
<dbReference type="Pfam" id="PF05635">
    <property type="entry name" value="23S_rRNA_IVP"/>
    <property type="match status" value="1"/>
</dbReference>
<evidence type="ECO:0000313" key="2">
    <source>
        <dbReference type="Proteomes" id="UP000178040"/>
    </source>
</evidence>
<evidence type="ECO:0000313" key="1">
    <source>
        <dbReference type="EMBL" id="OGK44216.1"/>
    </source>
</evidence>
<dbReference type="InterPro" id="IPR012657">
    <property type="entry name" value="23S_rRNA-intervening_sequence"/>
</dbReference>